<sequence>MLAHGNAQQRLDRTVSSGQVTLCLFSYSRSVVFVDPTAFNQMDPGAEIEGWIYQSVPQVSLLRCQPSRPPLCAHVRRSRPRQPTNSPVQSPWLVTRQVAWRAVHRTVALRASRPDISTRPVMGAALINPAL</sequence>
<proteinExistence type="predicted"/>
<dbReference type="EMBL" id="JANHOG010001395">
    <property type="protein sequence ID" value="KAJ3537798.1"/>
    <property type="molecule type" value="Genomic_DNA"/>
</dbReference>
<dbReference type="Proteomes" id="UP001148662">
    <property type="component" value="Unassembled WGS sequence"/>
</dbReference>
<comment type="caution">
    <text evidence="1">The sequence shown here is derived from an EMBL/GenBank/DDBJ whole genome shotgun (WGS) entry which is preliminary data.</text>
</comment>
<accession>A0ACC1SE58</accession>
<evidence type="ECO:0000313" key="2">
    <source>
        <dbReference type="Proteomes" id="UP001148662"/>
    </source>
</evidence>
<organism evidence="1 2">
    <name type="scientific">Phlebia brevispora</name>
    <dbReference type="NCBI Taxonomy" id="194682"/>
    <lineage>
        <taxon>Eukaryota</taxon>
        <taxon>Fungi</taxon>
        <taxon>Dikarya</taxon>
        <taxon>Basidiomycota</taxon>
        <taxon>Agaricomycotina</taxon>
        <taxon>Agaricomycetes</taxon>
        <taxon>Polyporales</taxon>
        <taxon>Meruliaceae</taxon>
        <taxon>Phlebia</taxon>
    </lineage>
</organism>
<keyword evidence="2" id="KW-1185">Reference proteome</keyword>
<evidence type="ECO:0000313" key="1">
    <source>
        <dbReference type="EMBL" id="KAJ3537798.1"/>
    </source>
</evidence>
<reference evidence="1" key="1">
    <citation type="submission" date="2022-07" db="EMBL/GenBank/DDBJ databases">
        <title>Genome Sequence of Phlebia brevispora.</title>
        <authorList>
            <person name="Buettner E."/>
        </authorList>
    </citation>
    <scope>NUCLEOTIDE SEQUENCE</scope>
    <source>
        <strain evidence="1">MPL23</strain>
    </source>
</reference>
<gene>
    <name evidence="1" type="ORF">NM688_g6620</name>
</gene>
<protein>
    <submittedName>
        <fullName evidence="1">Uncharacterized protein</fullName>
    </submittedName>
</protein>
<name>A0ACC1SE58_9APHY</name>